<reference evidence="2" key="3">
    <citation type="submission" date="2018-08" db="UniProtKB">
        <authorList>
            <consortium name="EnsemblPlants"/>
        </authorList>
    </citation>
    <scope>IDENTIFICATION</scope>
    <source>
        <strain evidence="2">cv. Bd21</strain>
    </source>
</reference>
<name>A0A2K2DMZ7_BRADI</name>
<dbReference type="Proteomes" id="UP000008810">
    <property type="component" value="Chromosome 1"/>
</dbReference>
<reference evidence="1" key="2">
    <citation type="submission" date="2017-06" db="EMBL/GenBank/DDBJ databases">
        <title>WGS assembly of Brachypodium distachyon.</title>
        <authorList>
            <consortium name="The International Brachypodium Initiative"/>
            <person name="Lucas S."/>
            <person name="Harmon-Smith M."/>
            <person name="Lail K."/>
            <person name="Tice H."/>
            <person name="Grimwood J."/>
            <person name="Bruce D."/>
            <person name="Barry K."/>
            <person name="Shu S."/>
            <person name="Lindquist E."/>
            <person name="Wang M."/>
            <person name="Pitluck S."/>
            <person name="Vogel J.P."/>
            <person name="Garvin D.F."/>
            <person name="Mockler T.C."/>
            <person name="Schmutz J."/>
            <person name="Rokhsar D."/>
            <person name="Bevan M.W."/>
        </authorList>
    </citation>
    <scope>NUCLEOTIDE SEQUENCE</scope>
    <source>
        <strain evidence="1">Bd21</strain>
    </source>
</reference>
<dbReference type="AlphaFoldDB" id="A0A2K2DMZ7"/>
<dbReference type="Gramene" id="PNT75647">
    <property type="protein sequence ID" value="PNT75647"/>
    <property type="gene ID" value="BRADI_1g36169v3"/>
</dbReference>
<protein>
    <submittedName>
        <fullName evidence="1 2">Uncharacterized protein</fullName>
    </submittedName>
</protein>
<organism evidence="1">
    <name type="scientific">Brachypodium distachyon</name>
    <name type="common">Purple false brome</name>
    <name type="synonym">Trachynia distachya</name>
    <dbReference type="NCBI Taxonomy" id="15368"/>
    <lineage>
        <taxon>Eukaryota</taxon>
        <taxon>Viridiplantae</taxon>
        <taxon>Streptophyta</taxon>
        <taxon>Embryophyta</taxon>
        <taxon>Tracheophyta</taxon>
        <taxon>Spermatophyta</taxon>
        <taxon>Magnoliopsida</taxon>
        <taxon>Liliopsida</taxon>
        <taxon>Poales</taxon>
        <taxon>Poaceae</taxon>
        <taxon>BOP clade</taxon>
        <taxon>Pooideae</taxon>
        <taxon>Stipodae</taxon>
        <taxon>Brachypodieae</taxon>
        <taxon>Brachypodium</taxon>
    </lineage>
</organism>
<dbReference type="InParanoid" id="A0A2K2DMZ7"/>
<accession>A0A2K2DMZ7</accession>
<dbReference type="EnsemblPlants" id="PNT75647">
    <property type="protein sequence ID" value="PNT75647"/>
    <property type="gene ID" value="BRADI_1g36169v3"/>
</dbReference>
<proteinExistence type="predicted"/>
<evidence type="ECO:0000313" key="3">
    <source>
        <dbReference type="Proteomes" id="UP000008810"/>
    </source>
</evidence>
<dbReference type="EMBL" id="CM000880">
    <property type="protein sequence ID" value="PNT75647.1"/>
    <property type="molecule type" value="Genomic_DNA"/>
</dbReference>
<reference evidence="1 2" key="1">
    <citation type="journal article" date="2010" name="Nature">
        <title>Genome sequencing and analysis of the model grass Brachypodium distachyon.</title>
        <authorList>
            <consortium name="International Brachypodium Initiative"/>
        </authorList>
    </citation>
    <scope>NUCLEOTIDE SEQUENCE [LARGE SCALE GENOMIC DNA]</scope>
    <source>
        <strain evidence="1 2">Bd21</strain>
    </source>
</reference>
<sequence>MYPQLPSQSRVTFFFLAMFFLSERSIQVFILLTPSLPPTRANSPRHRWTEAPLPPSLGQGFSADLVVGLRRRLCWPMRLDAAMRKKMEVRAGFDCRFVWSDLIAGLYCALACFWIL</sequence>
<evidence type="ECO:0000313" key="2">
    <source>
        <dbReference type="EnsemblPlants" id="PNT75647"/>
    </source>
</evidence>
<gene>
    <name evidence="1" type="ORF">BRADI_1g36169v3</name>
</gene>
<keyword evidence="3" id="KW-1185">Reference proteome</keyword>
<evidence type="ECO:0000313" key="1">
    <source>
        <dbReference type="EMBL" id="PNT75647.1"/>
    </source>
</evidence>